<gene>
    <name evidence="1" type="ORF">GCM10007968_21470</name>
</gene>
<proteinExistence type="predicted"/>
<reference evidence="1" key="2">
    <citation type="submission" date="2020-09" db="EMBL/GenBank/DDBJ databases">
        <authorList>
            <person name="Sun Q."/>
            <person name="Ohkuma M."/>
        </authorList>
    </citation>
    <scope>NUCLEOTIDE SEQUENCE</scope>
    <source>
        <strain evidence="1">JCM 15325</strain>
    </source>
</reference>
<dbReference type="Pfam" id="PF07799">
    <property type="entry name" value="DUF1643"/>
    <property type="match status" value="1"/>
</dbReference>
<name>A0A917S487_9BACL</name>
<evidence type="ECO:0000313" key="2">
    <source>
        <dbReference type="Proteomes" id="UP000654670"/>
    </source>
</evidence>
<accession>A0A917S487</accession>
<protein>
    <recommendedName>
        <fullName evidence="3">DUF1643 domain-containing protein</fullName>
    </recommendedName>
</protein>
<evidence type="ECO:0000313" key="1">
    <source>
        <dbReference type="EMBL" id="GGL57159.1"/>
    </source>
</evidence>
<sequence>MNLSYPDYVITPAKCKFVSLSHTEIRTRLILKANLNIEYHNNLLFILMNPSKANRFFSDRTVNKLAHISYFDLRSLCIGSFSVVNVFPFCRSNSSELHDTLDETINVSKRFYYRQLTLNLREIYSSIDAADYVFLGTGGIPANIQDKEEYDFMIKTIHSYVETLKGQALLGKGENNETFLKDGKYSYHLCPNGNPQTINRARFFKLRAGKFVEESKIEYQLFY</sequence>
<dbReference type="AlphaFoldDB" id="A0A917S487"/>
<dbReference type="Proteomes" id="UP000654670">
    <property type="component" value="Unassembled WGS sequence"/>
</dbReference>
<keyword evidence="2" id="KW-1185">Reference proteome</keyword>
<dbReference type="RefSeq" id="WP_188803180.1">
    <property type="nucleotide sequence ID" value="NZ_BMOK01000008.1"/>
</dbReference>
<reference evidence="1" key="1">
    <citation type="journal article" date="2014" name="Int. J. Syst. Evol. Microbiol.">
        <title>Complete genome sequence of Corynebacterium casei LMG S-19264T (=DSM 44701T), isolated from a smear-ripened cheese.</title>
        <authorList>
            <consortium name="US DOE Joint Genome Institute (JGI-PGF)"/>
            <person name="Walter F."/>
            <person name="Albersmeier A."/>
            <person name="Kalinowski J."/>
            <person name="Ruckert C."/>
        </authorList>
    </citation>
    <scope>NUCLEOTIDE SEQUENCE</scope>
    <source>
        <strain evidence="1">JCM 15325</strain>
    </source>
</reference>
<dbReference type="InterPro" id="IPR012441">
    <property type="entry name" value="DUF1643"/>
</dbReference>
<evidence type="ECO:0008006" key="3">
    <source>
        <dbReference type="Google" id="ProtNLM"/>
    </source>
</evidence>
<dbReference type="EMBL" id="BMOK01000008">
    <property type="protein sequence ID" value="GGL57159.1"/>
    <property type="molecule type" value="Genomic_DNA"/>
</dbReference>
<comment type="caution">
    <text evidence="1">The sequence shown here is derived from an EMBL/GenBank/DDBJ whole genome shotgun (WGS) entry which is preliminary data.</text>
</comment>
<organism evidence="1 2">
    <name type="scientific">Sporolactobacillus putidus</name>
    <dbReference type="NCBI Taxonomy" id="492735"/>
    <lineage>
        <taxon>Bacteria</taxon>
        <taxon>Bacillati</taxon>
        <taxon>Bacillota</taxon>
        <taxon>Bacilli</taxon>
        <taxon>Bacillales</taxon>
        <taxon>Sporolactobacillaceae</taxon>
        <taxon>Sporolactobacillus</taxon>
    </lineage>
</organism>